<reference evidence="6 7" key="1">
    <citation type="journal article" date="2018" name="Proc. Natl. Acad. Sci. U.S.A.">
        <title>Linking secondary metabolites to gene clusters through genome sequencing of six diverse Aspergillus species.</title>
        <authorList>
            <person name="Kaerboelling I."/>
            <person name="Vesth T.C."/>
            <person name="Frisvad J.C."/>
            <person name="Nybo J.L."/>
            <person name="Theobald S."/>
            <person name="Kuo A."/>
            <person name="Bowyer P."/>
            <person name="Matsuda Y."/>
            <person name="Mondo S."/>
            <person name="Lyhne E.K."/>
            <person name="Kogle M.E."/>
            <person name="Clum A."/>
            <person name="Lipzen A."/>
            <person name="Salamov A."/>
            <person name="Ngan C.Y."/>
            <person name="Daum C."/>
            <person name="Chiniquy J."/>
            <person name="Barry K."/>
            <person name="LaButti K."/>
            <person name="Haridas S."/>
            <person name="Simmons B.A."/>
            <person name="Magnuson J.K."/>
            <person name="Mortensen U.H."/>
            <person name="Larsen T.O."/>
            <person name="Grigoriev I.V."/>
            <person name="Baker S.E."/>
            <person name="Andersen M.R."/>
        </authorList>
    </citation>
    <scope>NUCLEOTIDE SEQUENCE [LARGE SCALE GENOMIC DNA]</scope>
    <source>
        <strain evidence="6 7">IBT 24754</strain>
    </source>
</reference>
<protein>
    <recommendedName>
        <fullName evidence="8">Pre-rRNA processing protein</fullName>
    </recommendedName>
</protein>
<feature type="domain" description="Tag1-like fifth Ig-like" evidence="5">
    <location>
        <begin position="764"/>
        <end position="875"/>
    </location>
</feature>
<proteinExistence type="predicted"/>
<feature type="compositionally biased region" description="Basic and acidic residues" evidence="1">
    <location>
        <begin position="1"/>
        <end position="18"/>
    </location>
</feature>
<evidence type="ECO:0008006" key="8">
    <source>
        <dbReference type="Google" id="ProtNLM"/>
    </source>
</evidence>
<evidence type="ECO:0000259" key="3">
    <source>
        <dbReference type="Pfam" id="PF22786"/>
    </source>
</evidence>
<evidence type="ECO:0000313" key="6">
    <source>
        <dbReference type="EMBL" id="PTU17305.1"/>
    </source>
</evidence>
<feature type="domain" description="Tag1-like fourth Ig-like" evidence="4">
    <location>
        <begin position="610"/>
        <end position="732"/>
    </location>
</feature>
<feature type="domain" description="Tag1 C-terminal" evidence="3">
    <location>
        <begin position="480"/>
        <end position="594"/>
    </location>
</feature>
<feature type="compositionally biased region" description="Low complexity" evidence="1">
    <location>
        <begin position="69"/>
        <end position="80"/>
    </location>
</feature>
<feature type="compositionally biased region" description="Basic and acidic residues" evidence="1">
    <location>
        <begin position="25"/>
        <end position="40"/>
    </location>
</feature>
<sequence length="888" mass="95755">MADEASRPLLTDHHDDSSPHQNVSTRRELSPSLERPHHPSFEISSESTPLLHCRNDELSTYGGTESHRPSSSASDASAPANGLKKSRSRIGWTLFCILLALSSIITILILAFFVPTVVKLYVKEATVFKPTNLSIESTTSKGIRTRVQGDVVLDANRIKSGSVRNLGRFATWIGKEVETGDSEVEVYLPQYGNILVGTASLPSIKLGIRNGHVNHLDFEAELVAGNTNGLRSMALDWLEGRLEHLSVLGRATMHLKSGLLNLGEQTLTDSVILQGDDFPPLPDVAITKFLVHDLDTPESHGAIAVDGSVSARIDCPLALHIPPLGFEVLVGNCAPDDPYISVADVVTKGFTVNPGQATVVDISGIIRGLSDQLTTACPGEKRSPLDSLLRNYIDGLQTTVYIRGADTPYPNTPQWIVDILKSVTVPLPFTGKALDDLVKNFTMTDVHFSLPNPLAEPDSPESSITVSALVKVLIAMPEHMDFHVDVPQVRATADVYYRESKLGVLDLHRWQPANSTFIEDVGDNSTALLVEFSVQDAPLEVADDDVLTDVLQTLIFEGNPVKLTVSANVDAEVSTGLGEFAVRGIPADGALTVQPPYGGDSLLEELALHVASLELGATTESSLLVKTTVNFTNPTQYSASVPLVDFELLYNDTKVAHLTAKDATIKPGNNTGLSVDLLWSPLDLDGPAAVLAGQDLLSQYVSGKFCLIMPAGFNTSVMITTHKGTIPALPKLGQALSRLGFEVQIPKLPVRRAPGDDPDEPDHDDGQTRFIQDATLHLWSSTADFTLSSPFTNTTLEITSIEAQAFYEHDQEVGTINYYEPFPVPPGVSQTPRLPVDLNLGGIGYDAVKRAVGGTLHLDTVAKVGVKIEDYSDTILYHGNGITARVKL</sequence>
<dbReference type="InterPro" id="IPR046368">
    <property type="entry name" value="Tag1"/>
</dbReference>
<organism evidence="6 7">
    <name type="scientific">Aspergillus ochraceoroseus IBT 24754</name>
    <dbReference type="NCBI Taxonomy" id="1392256"/>
    <lineage>
        <taxon>Eukaryota</taxon>
        <taxon>Fungi</taxon>
        <taxon>Dikarya</taxon>
        <taxon>Ascomycota</taxon>
        <taxon>Pezizomycotina</taxon>
        <taxon>Eurotiomycetes</taxon>
        <taxon>Eurotiomycetidae</taxon>
        <taxon>Eurotiales</taxon>
        <taxon>Aspergillaceae</taxon>
        <taxon>Aspergillus</taxon>
        <taxon>Aspergillus subgen. Nidulantes</taxon>
    </lineage>
</organism>
<evidence type="ECO:0000259" key="4">
    <source>
        <dbReference type="Pfam" id="PF26150"/>
    </source>
</evidence>
<evidence type="ECO:0000313" key="7">
    <source>
        <dbReference type="Proteomes" id="UP000244073"/>
    </source>
</evidence>
<dbReference type="EMBL" id="MSFN02000011">
    <property type="protein sequence ID" value="PTU17305.1"/>
    <property type="molecule type" value="Genomic_DNA"/>
</dbReference>
<keyword evidence="2" id="KW-1133">Transmembrane helix</keyword>
<feature type="transmembrane region" description="Helical" evidence="2">
    <location>
        <begin position="92"/>
        <end position="114"/>
    </location>
</feature>
<evidence type="ECO:0000256" key="2">
    <source>
        <dbReference type="SAM" id="Phobius"/>
    </source>
</evidence>
<evidence type="ECO:0000256" key="1">
    <source>
        <dbReference type="SAM" id="MobiDB-lite"/>
    </source>
</evidence>
<dbReference type="InterPro" id="IPR059066">
    <property type="entry name" value="Ig_Tag1-like_5th"/>
</dbReference>
<dbReference type="PANTHER" id="PTHR35895">
    <property type="entry name" value="CHROMOSOME 16, WHOLE GENOME SHOTGUN SEQUENCE"/>
    <property type="match status" value="1"/>
</dbReference>
<dbReference type="VEuPathDB" id="FungiDB:P175DRAFT_0512451"/>
<gene>
    <name evidence="6" type="ORF">P175DRAFT_0512451</name>
</gene>
<dbReference type="GeneID" id="63815557"/>
<dbReference type="Gene3D" id="2.60.40.1820">
    <property type="match status" value="1"/>
</dbReference>
<keyword evidence="2" id="KW-0472">Membrane</keyword>
<dbReference type="InterPro" id="IPR059065">
    <property type="entry name" value="Ig_Tag1-like_4th"/>
</dbReference>
<dbReference type="PANTHER" id="PTHR35895:SF3">
    <property type="entry name" value="PRE-RRNA PROCESSING PROTEIN"/>
    <property type="match status" value="1"/>
</dbReference>
<dbReference type="OrthoDB" id="5596576at2759"/>
<dbReference type="Proteomes" id="UP000244073">
    <property type="component" value="Unassembled WGS sequence"/>
</dbReference>
<dbReference type="InterPro" id="IPR055011">
    <property type="entry name" value="Tag1_C"/>
</dbReference>
<name>A0A2T5LM00_9EURO</name>
<feature type="region of interest" description="Disordered" evidence="1">
    <location>
        <begin position="1"/>
        <end position="83"/>
    </location>
</feature>
<dbReference type="Pfam" id="PF26174">
    <property type="entry name" value="LEA-2_1"/>
    <property type="match status" value="1"/>
</dbReference>
<dbReference type="Pfam" id="PF26150">
    <property type="entry name" value="LEA-2_4"/>
    <property type="match status" value="1"/>
</dbReference>
<dbReference type="RefSeq" id="XP_040748697.1">
    <property type="nucleotide sequence ID" value="XM_040898675.1"/>
</dbReference>
<dbReference type="AlphaFoldDB" id="A0A2T5LM00"/>
<evidence type="ECO:0000259" key="5">
    <source>
        <dbReference type="Pfam" id="PF26153"/>
    </source>
</evidence>
<dbReference type="Pfam" id="PF26153">
    <property type="entry name" value="LEA-2L_5"/>
    <property type="match status" value="1"/>
</dbReference>
<dbReference type="Pfam" id="PF22786">
    <property type="entry name" value="Tag1_C"/>
    <property type="match status" value="1"/>
</dbReference>
<dbReference type="GO" id="GO:0000329">
    <property type="term" value="C:fungal-type vacuole membrane"/>
    <property type="evidence" value="ECO:0007669"/>
    <property type="project" value="InterPro"/>
</dbReference>
<accession>A0A2T5LM00</accession>
<keyword evidence="2" id="KW-0812">Transmembrane</keyword>
<comment type="caution">
    <text evidence="6">The sequence shown here is derived from an EMBL/GenBank/DDBJ whole genome shotgun (WGS) entry which is preliminary data.</text>
</comment>
<dbReference type="SUPFAM" id="SSF117070">
    <property type="entry name" value="LEA14-like"/>
    <property type="match status" value="1"/>
</dbReference>